<dbReference type="Proteomes" id="UP001626536">
    <property type="component" value="Chromosome"/>
</dbReference>
<proteinExistence type="inferred from homology"/>
<dbReference type="Gene3D" id="3.90.1150.10">
    <property type="entry name" value="Aspartate Aminotransferase, domain 1"/>
    <property type="match status" value="1"/>
</dbReference>
<dbReference type="Pfam" id="PF01212">
    <property type="entry name" value="Beta_elim_lyase"/>
    <property type="match status" value="1"/>
</dbReference>
<feature type="domain" description="Aromatic amino acid beta-eliminating lyase/threonine aldolase" evidence="6">
    <location>
        <begin position="2"/>
        <end position="289"/>
    </location>
</feature>
<keyword evidence="8" id="KW-1185">Reference proteome</keyword>
<dbReference type="SUPFAM" id="SSF53383">
    <property type="entry name" value="PLP-dependent transferases"/>
    <property type="match status" value="1"/>
</dbReference>
<dbReference type="PANTHER" id="PTHR48097">
    <property type="entry name" value="L-THREONINE ALDOLASE-RELATED"/>
    <property type="match status" value="1"/>
</dbReference>
<gene>
    <name evidence="7" type="ORF">RZS28_05265</name>
</gene>
<comment type="similarity">
    <text evidence="2 5">Belongs to the threonine aldolase family.</text>
</comment>
<dbReference type="PANTHER" id="PTHR48097:SF5">
    <property type="entry name" value="LOW SPECIFICITY L-THREONINE ALDOLASE"/>
    <property type="match status" value="1"/>
</dbReference>
<accession>A0ABZ0HTS5</accession>
<evidence type="ECO:0000256" key="3">
    <source>
        <dbReference type="ARBA" id="ARBA00011881"/>
    </source>
</evidence>
<name>A0ABZ0HTS5_9HYPH</name>
<comment type="subunit">
    <text evidence="3">Homotetramer.</text>
</comment>
<dbReference type="RefSeq" id="WP_407340287.1">
    <property type="nucleotide sequence ID" value="NZ_CP136862.1"/>
</dbReference>
<dbReference type="InterPro" id="IPR001597">
    <property type="entry name" value="ArAA_b-elim_lyase/Thr_aldolase"/>
</dbReference>
<sequence>MDFASDNTAGASQRILDAILAANAGPAAAYGADSFSAKATELLSEVFEKEIACFLVATGTASNALALGAICPPFGAVFCHQESHIMEDECGAPEMFTAGAKLVGIPGHAGKIGGEDLAATIAAFPRGAVKQVQPAALSLSQATESGTLYSCEEISDLAAIAHGAGLEVHMDGARFANALVALPCKPADMSWRAGVDVLSFGATKNGALACEAVIFFDPAKASSLPYQRKRSGHTLSKGRFLGAQMVAYLEDGHWLGLAKTANAHAVRLAQGLAEAPGVRIVWPRQANEIFAILPRRTDTALKAAGALYYEWSSRRFDAGIAAPAQDEVFVRLVTSFATLSSDVERFVAIAQGRA</sequence>
<evidence type="ECO:0000256" key="4">
    <source>
        <dbReference type="ARBA" id="ARBA00022898"/>
    </source>
</evidence>
<comment type="catalytic activity">
    <reaction evidence="5">
        <text>L-threonine = acetaldehyde + glycine</text>
        <dbReference type="Rhea" id="RHEA:19625"/>
        <dbReference type="ChEBI" id="CHEBI:15343"/>
        <dbReference type="ChEBI" id="CHEBI:57305"/>
        <dbReference type="ChEBI" id="CHEBI:57926"/>
        <dbReference type="EC" id="4.1.2.48"/>
    </reaction>
</comment>
<evidence type="ECO:0000256" key="1">
    <source>
        <dbReference type="ARBA" id="ARBA00001933"/>
    </source>
</evidence>
<dbReference type="PIRSF" id="PIRSF038940">
    <property type="entry name" value="Low_specificity_LTA"/>
    <property type="match status" value="1"/>
</dbReference>
<reference evidence="7 8" key="1">
    <citation type="submission" date="2023-10" db="EMBL/GenBank/DDBJ databases">
        <title>Novel methanotroph of the genus Methylocapsa from a subarctic wetland.</title>
        <authorList>
            <person name="Belova S.E."/>
            <person name="Oshkin I.Y."/>
            <person name="Miroshnikov K."/>
            <person name="Dedysh S.N."/>
        </authorList>
    </citation>
    <scope>NUCLEOTIDE SEQUENCE [LARGE SCALE GENOMIC DNA]</scope>
    <source>
        <strain evidence="7 8">RX1</strain>
    </source>
</reference>
<comment type="function">
    <text evidence="5">Catalyzes the cleavage of L-allo-threonine and L-threonine to glycine and acetaldehyde.</text>
</comment>
<dbReference type="Gene3D" id="3.40.640.10">
    <property type="entry name" value="Type I PLP-dependent aspartate aminotransferase-like (Major domain)"/>
    <property type="match status" value="1"/>
</dbReference>
<dbReference type="EC" id="4.1.2.48" evidence="5"/>
<dbReference type="GO" id="GO:0016829">
    <property type="term" value="F:lyase activity"/>
    <property type="evidence" value="ECO:0007669"/>
    <property type="project" value="UniProtKB-KW"/>
</dbReference>
<evidence type="ECO:0000256" key="2">
    <source>
        <dbReference type="ARBA" id="ARBA00006966"/>
    </source>
</evidence>
<organism evidence="7 8">
    <name type="scientific">Methylocapsa polymorpha</name>
    <dbReference type="NCBI Taxonomy" id="3080828"/>
    <lineage>
        <taxon>Bacteria</taxon>
        <taxon>Pseudomonadati</taxon>
        <taxon>Pseudomonadota</taxon>
        <taxon>Alphaproteobacteria</taxon>
        <taxon>Hyphomicrobiales</taxon>
        <taxon>Beijerinckiaceae</taxon>
        <taxon>Methylocapsa</taxon>
    </lineage>
</organism>
<dbReference type="InterPro" id="IPR015421">
    <property type="entry name" value="PyrdxlP-dep_Trfase_major"/>
</dbReference>
<comment type="cofactor">
    <cofactor evidence="1 5">
        <name>pyridoxal 5'-phosphate</name>
        <dbReference type="ChEBI" id="CHEBI:597326"/>
    </cofactor>
</comment>
<evidence type="ECO:0000259" key="6">
    <source>
        <dbReference type="Pfam" id="PF01212"/>
    </source>
</evidence>
<dbReference type="InterPro" id="IPR015422">
    <property type="entry name" value="PyrdxlP-dep_Trfase_small"/>
</dbReference>
<keyword evidence="4 5" id="KW-0663">Pyridoxal phosphate</keyword>
<dbReference type="InterPro" id="IPR015424">
    <property type="entry name" value="PyrdxlP-dep_Trfase"/>
</dbReference>
<evidence type="ECO:0000256" key="5">
    <source>
        <dbReference type="PIRNR" id="PIRNR038940"/>
    </source>
</evidence>
<protein>
    <recommendedName>
        <fullName evidence="5">L-threonine aldolase</fullName>
        <ecNumber evidence="5">4.1.2.48</ecNumber>
    </recommendedName>
</protein>
<comment type="catalytic activity">
    <reaction evidence="5">
        <text>L-allo-threonine = acetaldehyde + glycine</text>
        <dbReference type="Rhea" id="RHEA:26209"/>
        <dbReference type="ChEBI" id="CHEBI:15343"/>
        <dbReference type="ChEBI" id="CHEBI:57305"/>
        <dbReference type="ChEBI" id="CHEBI:58585"/>
        <dbReference type="EC" id="4.1.2.48"/>
    </reaction>
</comment>
<evidence type="ECO:0000313" key="8">
    <source>
        <dbReference type="Proteomes" id="UP001626536"/>
    </source>
</evidence>
<evidence type="ECO:0000313" key="7">
    <source>
        <dbReference type="EMBL" id="WOJ90702.1"/>
    </source>
</evidence>
<dbReference type="EMBL" id="CP136862">
    <property type="protein sequence ID" value="WOJ90702.1"/>
    <property type="molecule type" value="Genomic_DNA"/>
</dbReference>
<keyword evidence="5 7" id="KW-0456">Lyase</keyword>
<dbReference type="InterPro" id="IPR026273">
    <property type="entry name" value="Low_specificity_L-TA_bact"/>
</dbReference>